<evidence type="ECO:0000313" key="2">
    <source>
        <dbReference type="EMBL" id="QHQ61427.1"/>
    </source>
</evidence>
<dbReference type="GO" id="GO:0016747">
    <property type="term" value="F:acyltransferase activity, transferring groups other than amino-acyl groups"/>
    <property type="evidence" value="ECO:0007669"/>
    <property type="project" value="InterPro"/>
</dbReference>
<evidence type="ECO:0000313" key="3">
    <source>
        <dbReference type="Proteomes" id="UP000464314"/>
    </source>
</evidence>
<feature type="domain" description="N-acetyltransferase" evidence="1">
    <location>
        <begin position="1"/>
        <end position="144"/>
    </location>
</feature>
<dbReference type="AlphaFoldDB" id="A0A6P1TM98"/>
<accession>A0A6P1TM98</accession>
<dbReference type="EMBL" id="CP048000">
    <property type="protein sequence ID" value="QHQ61427.1"/>
    <property type="molecule type" value="Genomic_DNA"/>
</dbReference>
<dbReference type="CDD" id="cd04301">
    <property type="entry name" value="NAT_SF"/>
    <property type="match status" value="1"/>
</dbReference>
<reference evidence="2 3" key="1">
    <citation type="submission" date="2020-01" db="EMBL/GenBank/DDBJ databases">
        <title>Genome analysis of Anaerocolumna sp. CBA3638.</title>
        <authorList>
            <person name="Kim J."/>
            <person name="Roh S.W."/>
        </authorList>
    </citation>
    <scope>NUCLEOTIDE SEQUENCE [LARGE SCALE GENOMIC DNA]</scope>
    <source>
        <strain evidence="2 3">CBA3638</strain>
    </source>
</reference>
<dbReference type="SUPFAM" id="SSF55729">
    <property type="entry name" value="Acyl-CoA N-acyltransferases (Nat)"/>
    <property type="match status" value="1"/>
</dbReference>
<gene>
    <name evidence="2" type="ORF">Ana3638_12100</name>
</gene>
<dbReference type="Proteomes" id="UP000464314">
    <property type="component" value="Chromosome"/>
</dbReference>
<sequence length="157" mass="18115">MELCPVNSKNRQQVNDFIISHWFSTDMVIRGEIVDLAVADGFAVYDMEELIGLITYRISEEECEITSFDSLRENQGIGTSLINKVKEEALKHNCKKIKLITTNDNMNALRYYQKRGFDMVHLYPNALDISRQLKPSIPMIGDFGIPLKHEIEFEMIL</sequence>
<dbReference type="KEGG" id="anr:Ana3638_12100"/>
<proteinExistence type="predicted"/>
<keyword evidence="2" id="KW-0808">Transferase</keyword>
<organism evidence="2 3">
    <name type="scientific">Anaerocolumna sedimenticola</name>
    <dbReference type="NCBI Taxonomy" id="2696063"/>
    <lineage>
        <taxon>Bacteria</taxon>
        <taxon>Bacillati</taxon>
        <taxon>Bacillota</taxon>
        <taxon>Clostridia</taxon>
        <taxon>Lachnospirales</taxon>
        <taxon>Lachnospiraceae</taxon>
        <taxon>Anaerocolumna</taxon>
    </lineage>
</organism>
<protein>
    <submittedName>
        <fullName evidence="2">GNAT family N-acetyltransferase</fullName>
    </submittedName>
</protein>
<dbReference type="PROSITE" id="PS51186">
    <property type="entry name" value="GNAT"/>
    <property type="match status" value="1"/>
</dbReference>
<dbReference type="RefSeq" id="WP_161838252.1">
    <property type="nucleotide sequence ID" value="NZ_CP048000.1"/>
</dbReference>
<dbReference type="InterPro" id="IPR016181">
    <property type="entry name" value="Acyl_CoA_acyltransferase"/>
</dbReference>
<name>A0A6P1TM98_9FIRM</name>
<keyword evidence="3" id="KW-1185">Reference proteome</keyword>
<dbReference type="InterPro" id="IPR000182">
    <property type="entry name" value="GNAT_dom"/>
</dbReference>
<dbReference type="Gene3D" id="3.40.630.30">
    <property type="match status" value="1"/>
</dbReference>
<evidence type="ECO:0000259" key="1">
    <source>
        <dbReference type="PROSITE" id="PS51186"/>
    </source>
</evidence>
<dbReference type="Pfam" id="PF00583">
    <property type="entry name" value="Acetyltransf_1"/>
    <property type="match status" value="1"/>
</dbReference>